<proteinExistence type="predicted"/>
<dbReference type="AlphaFoldDB" id="F4R6A1"/>
<dbReference type="RefSeq" id="XP_007404875.1">
    <property type="nucleotide sequence ID" value="XM_007404813.1"/>
</dbReference>
<dbReference type="EMBL" id="GL883091">
    <property type="protein sequence ID" value="EGG12500.1"/>
    <property type="molecule type" value="Genomic_DNA"/>
</dbReference>
<accession>F4R6A1</accession>
<dbReference type="VEuPathDB" id="FungiDB:MELLADRAFT_88921"/>
<dbReference type="Proteomes" id="UP000001072">
    <property type="component" value="Unassembled WGS sequence"/>
</dbReference>
<reference evidence="2" key="1">
    <citation type="journal article" date="2011" name="Proc. Natl. Acad. Sci. U.S.A.">
        <title>Obligate biotrophy features unraveled by the genomic analysis of rust fungi.</title>
        <authorList>
            <person name="Duplessis S."/>
            <person name="Cuomo C.A."/>
            <person name="Lin Y.-C."/>
            <person name="Aerts A."/>
            <person name="Tisserant E."/>
            <person name="Veneault-Fourrey C."/>
            <person name="Joly D.L."/>
            <person name="Hacquard S."/>
            <person name="Amselem J."/>
            <person name="Cantarel B.L."/>
            <person name="Chiu R."/>
            <person name="Coutinho P.M."/>
            <person name="Feau N."/>
            <person name="Field M."/>
            <person name="Frey P."/>
            <person name="Gelhaye E."/>
            <person name="Goldberg J."/>
            <person name="Grabherr M.G."/>
            <person name="Kodira C.D."/>
            <person name="Kohler A."/>
            <person name="Kuees U."/>
            <person name="Lindquist E.A."/>
            <person name="Lucas S.M."/>
            <person name="Mago R."/>
            <person name="Mauceli E."/>
            <person name="Morin E."/>
            <person name="Murat C."/>
            <person name="Pangilinan J.L."/>
            <person name="Park R."/>
            <person name="Pearson M."/>
            <person name="Quesneville H."/>
            <person name="Rouhier N."/>
            <person name="Sakthikumar S."/>
            <person name="Salamov A.A."/>
            <person name="Schmutz J."/>
            <person name="Selles B."/>
            <person name="Shapiro H."/>
            <person name="Tanguay P."/>
            <person name="Tuskan G.A."/>
            <person name="Henrissat B."/>
            <person name="Van de Peer Y."/>
            <person name="Rouze P."/>
            <person name="Ellis J.G."/>
            <person name="Dodds P.N."/>
            <person name="Schein J.E."/>
            <person name="Zhong S."/>
            <person name="Hamelin R.C."/>
            <person name="Grigoriev I.V."/>
            <person name="Szabo L.J."/>
            <person name="Martin F."/>
        </authorList>
    </citation>
    <scope>NUCLEOTIDE SEQUENCE [LARGE SCALE GENOMIC DNA]</scope>
    <source>
        <strain evidence="2">98AG31 / pathotype 3-4-7</strain>
    </source>
</reference>
<organism evidence="2">
    <name type="scientific">Melampsora larici-populina (strain 98AG31 / pathotype 3-4-7)</name>
    <name type="common">Poplar leaf rust fungus</name>
    <dbReference type="NCBI Taxonomy" id="747676"/>
    <lineage>
        <taxon>Eukaryota</taxon>
        <taxon>Fungi</taxon>
        <taxon>Dikarya</taxon>
        <taxon>Basidiomycota</taxon>
        <taxon>Pucciniomycotina</taxon>
        <taxon>Pucciniomycetes</taxon>
        <taxon>Pucciniales</taxon>
        <taxon>Melampsoraceae</taxon>
        <taxon>Melampsora</taxon>
    </lineage>
</organism>
<dbReference type="KEGG" id="mlr:MELLADRAFT_88921"/>
<dbReference type="GeneID" id="18935034"/>
<protein>
    <submittedName>
        <fullName evidence="1">Uncharacterized protein</fullName>
    </submittedName>
</protein>
<name>F4R6A1_MELLP</name>
<sequence>MILPQMLPSNNHNITGLSSMSIEVIEMILYWVHHLPSTRHTDQYQETESSLNENDYPRLRKFRETNDSLPLCDLRSLASVNRSLHKMLSPYLFQCFDFEGFAANRLKLTFEDIIDRHSDQFREIRARFSYSHEPDGNSKSRSELLLKILKSCAHLTDIDIDLDPERLVPATRPNIFDSGALQDSSVSNRIPNLFFRPICQLTSLTHLSLSSPHPRPPYTEHFLRLSWLSLGNYPLEPRQDLEDLINERLWPNLKKLEINSHTSSFRRAVEGLNALCQRFSIETIFNVDFYSHEDEVYDGAGADHSIGIDELQGYMHGSHGEDWIFYGGWP</sequence>
<keyword evidence="2" id="KW-1185">Reference proteome</keyword>
<gene>
    <name evidence="1" type="ORF">MELLADRAFT_88921</name>
</gene>
<evidence type="ECO:0000313" key="1">
    <source>
        <dbReference type="EMBL" id="EGG12500.1"/>
    </source>
</evidence>
<dbReference type="HOGENOM" id="CLU_842187_0_0_1"/>
<dbReference type="InParanoid" id="F4R6A1"/>
<evidence type="ECO:0000313" key="2">
    <source>
        <dbReference type="Proteomes" id="UP000001072"/>
    </source>
</evidence>